<dbReference type="Proteomes" id="UP000003477">
    <property type="component" value="Unassembled WGS sequence"/>
</dbReference>
<feature type="compositionally biased region" description="Basic residues" evidence="1">
    <location>
        <begin position="12"/>
        <end position="21"/>
    </location>
</feature>
<evidence type="ECO:0000256" key="1">
    <source>
        <dbReference type="SAM" id="MobiDB-lite"/>
    </source>
</evidence>
<feature type="region of interest" description="Disordered" evidence="1">
    <location>
        <begin position="1"/>
        <end position="32"/>
    </location>
</feature>
<name>G5J6G0_CROWT</name>
<protein>
    <submittedName>
        <fullName evidence="2">Uncharacterized protein</fullName>
    </submittedName>
</protein>
<proteinExistence type="predicted"/>
<gene>
    <name evidence="2" type="ORF">CWATWH0003_3062</name>
</gene>
<accession>G5J6G0</accession>
<comment type="caution">
    <text evidence="2">The sequence shown here is derived from an EMBL/GenBank/DDBJ whole genome shotgun (WGS) entry which is preliminary data.</text>
</comment>
<sequence>MDSDKFISPSLKRTKKPKKPANRREKYQGRWQNCEIFGNQ</sequence>
<evidence type="ECO:0000313" key="2">
    <source>
        <dbReference type="EMBL" id="EHJ12220.1"/>
    </source>
</evidence>
<organism evidence="2 3">
    <name type="scientific">Crocosphaera watsonii WH 0003</name>
    <dbReference type="NCBI Taxonomy" id="423471"/>
    <lineage>
        <taxon>Bacteria</taxon>
        <taxon>Bacillati</taxon>
        <taxon>Cyanobacteriota</taxon>
        <taxon>Cyanophyceae</taxon>
        <taxon>Oscillatoriophycideae</taxon>
        <taxon>Chroococcales</taxon>
        <taxon>Aphanothecaceae</taxon>
        <taxon>Crocosphaera</taxon>
    </lineage>
</organism>
<evidence type="ECO:0000313" key="3">
    <source>
        <dbReference type="Proteomes" id="UP000003477"/>
    </source>
</evidence>
<dbReference type="EMBL" id="AESD01000453">
    <property type="protein sequence ID" value="EHJ12220.1"/>
    <property type="molecule type" value="Genomic_DNA"/>
</dbReference>
<dbReference type="AlphaFoldDB" id="G5J6G0"/>
<reference evidence="2 3" key="1">
    <citation type="journal article" date="2011" name="Front. Microbiol.">
        <title>Two Strains of Crocosphaera watsonii with Highly Conserved Genomes are Distinguished by Strain-Specific Features.</title>
        <authorList>
            <person name="Bench S.R."/>
            <person name="Ilikchyan I.N."/>
            <person name="Tripp H.J."/>
            <person name="Zehr J.P."/>
        </authorList>
    </citation>
    <scope>NUCLEOTIDE SEQUENCE [LARGE SCALE GENOMIC DNA]</scope>
    <source>
        <strain evidence="2 3">WH 0003</strain>
    </source>
</reference>